<feature type="region of interest" description="Disordered" evidence="1">
    <location>
        <begin position="1"/>
        <end position="23"/>
    </location>
</feature>
<reference evidence="2 3" key="1">
    <citation type="journal article" date="2016" name="Mol. Biol. Evol.">
        <title>Comparative Genomics of Early-Diverging Mushroom-Forming Fungi Provides Insights into the Origins of Lignocellulose Decay Capabilities.</title>
        <authorList>
            <person name="Nagy L.G."/>
            <person name="Riley R."/>
            <person name="Tritt A."/>
            <person name="Adam C."/>
            <person name="Daum C."/>
            <person name="Floudas D."/>
            <person name="Sun H."/>
            <person name="Yadav J.S."/>
            <person name="Pangilinan J."/>
            <person name="Larsson K.H."/>
            <person name="Matsuura K."/>
            <person name="Barry K."/>
            <person name="Labutti K."/>
            <person name="Kuo R."/>
            <person name="Ohm R.A."/>
            <person name="Bhattacharya S.S."/>
            <person name="Shirouzu T."/>
            <person name="Yoshinaga Y."/>
            <person name="Martin F.M."/>
            <person name="Grigoriev I.V."/>
            <person name="Hibbett D.S."/>
        </authorList>
    </citation>
    <scope>NUCLEOTIDE SEQUENCE [LARGE SCALE GENOMIC DNA]</scope>
    <source>
        <strain evidence="2 3">CBS 109695</strain>
    </source>
</reference>
<dbReference type="EMBL" id="KV417612">
    <property type="protein sequence ID" value="KZP14758.1"/>
    <property type="molecule type" value="Genomic_DNA"/>
</dbReference>
<proteinExistence type="predicted"/>
<feature type="compositionally biased region" description="Acidic residues" evidence="1">
    <location>
        <begin position="184"/>
        <end position="194"/>
    </location>
</feature>
<keyword evidence="3" id="KW-1185">Reference proteome</keyword>
<feature type="compositionally biased region" description="Basic and acidic residues" evidence="1">
    <location>
        <begin position="46"/>
        <end position="57"/>
    </location>
</feature>
<feature type="region of interest" description="Disordered" evidence="1">
    <location>
        <begin position="137"/>
        <end position="195"/>
    </location>
</feature>
<gene>
    <name evidence="2" type="ORF">FIBSPDRAFT_896270</name>
</gene>
<feature type="compositionally biased region" description="Basic and acidic residues" evidence="1">
    <location>
        <begin position="138"/>
        <end position="158"/>
    </location>
</feature>
<feature type="region of interest" description="Disordered" evidence="1">
    <location>
        <begin position="46"/>
        <end position="87"/>
    </location>
</feature>
<sequence length="221" mass="25643">MCGSTTLTARANEPPSDEDHDPVEELASIKDDLERACEENRQLHEQLQEACHSKNTPDESEMVPKLTGRAGSDYGIQDKMGLRGSGKRYDKLDWTRPWKEIPLRDKATLFDVNRKQNHYSNGWLKVPAKYEYLKQNSLKRDQSESHRKKAFGVEEARKAREKRKAQQRNKPEDDSEDEQYKYSDEDEMDVEDDVNLNKLNYVSTVDLDTSVARQPKVTSRH</sequence>
<accession>A0A166DIP2</accession>
<name>A0A166DIP2_9AGAM</name>
<evidence type="ECO:0000313" key="2">
    <source>
        <dbReference type="EMBL" id="KZP14758.1"/>
    </source>
</evidence>
<organism evidence="2 3">
    <name type="scientific">Athelia psychrophila</name>
    <dbReference type="NCBI Taxonomy" id="1759441"/>
    <lineage>
        <taxon>Eukaryota</taxon>
        <taxon>Fungi</taxon>
        <taxon>Dikarya</taxon>
        <taxon>Basidiomycota</taxon>
        <taxon>Agaricomycotina</taxon>
        <taxon>Agaricomycetes</taxon>
        <taxon>Agaricomycetidae</taxon>
        <taxon>Atheliales</taxon>
        <taxon>Atheliaceae</taxon>
        <taxon>Athelia</taxon>
    </lineage>
</organism>
<evidence type="ECO:0000313" key="3">
    <source>
        <dbReference type="Proteomes" id="UP000076532"/>
    </source>
</evidence>
<protein>
    <submittedName>
        <fullName evidence="2">Uncharacterized protein</fullName>
    </submittedName>
</protein>
<dbReference type="OrthoDB" id="2755069at2759"/>
<evidence type="ECO:0000256" key="1">
    <source>
        <dbReference type="SAM" id="MobiDB-lite"/>
    </source>
</evidence>
<dbReference type="Proteomes" id="UP000076532">
    <property type="component" value="Unassembled WGS sequence"/>
</dbReference>
<dbReference type="AlphaFoldDB" id="A0A166DIP2"/>